<sequence length="156" mass="18103">MTPFKALYERGCRSPIGWFKADDVKFLGVDSVKDVQDKVSLMKGVMRFGKKDKDLQYEEESIAILDRDVRKLRTKEIKFVKVQWKHRPVEDATWEIERDMRDKGYHTGRLASYPQSCHYIFPGLYELLGSSGRIHVGKHDQDDIQGNNILICDAPI</sequence>
<dbReference type="Proteomes" id="UP001234989">
    <property type="component" value="Chromosome 1"/>
</dbReference>
<evidence type="ECO:0000313" key="1">
    <source>
        <dbReference type="EMBL" id="WMV09001.1"/>
    </source>
</evidence>
<dbReference type="EMBL" id="CP133612">
    <property type="protein sequence ID" value="WMV09001.1"/>
    <property type="molecule type" value="Genomic_DNA"/>
</dbReference>
<reference evidence="1" key="1">
    <citation type="submission" date="2023-08" db="EMBL/GenBank/DDBJ databases">
        <title>A de novo genome assembly of Solanum verrucosum Schlechtendal, a Mexican diploid species geographically isolated from the other diploid A-genome species in potato relatives.</title>
        <authorList>
            <person name="Hosaka K."/>
        </authorList>
    </citation>
    <scope>NUCLEOTIDE SEQUENCE</scope>
    <source>
        <tissue evidence="1">Young leaves</tissue>
    </source>
</reference>
<dbReference type="AlphaFoldDB" id="A0AAF0PQS3"/>
<proteinExistence type="predicted"/>
<protein>
    <submittedName>
        <fullName evidence="1">Uncharacterized protein</fullName>
    </submittedName>
</protein>
<dbReference type="PANTHER" id="PTHR46148">
    <property type="entry name" value="CHROMO DOMAIN-CONTAINING PROTEIN"/>
    <property type="match status" value="1"/>
</dbReference>
<gene>
    <name evidence="1" type="ORF">MTR67_002386</name>
</gene>
<accession>A0AAF0PQS3</accession>
<name>A0AAF0PQS3_SOLVR</name>
<dbReference type="PANTHER" id="PTHR46148:SF60">
    <property type="entry name" value="CHROMO DOMAIN-CONTAINING PROTEIN"/>
    <property type="match status" value="1"/>
</dbReference>
<evidence type="ECO:0000313" key="2">
    <source>
        <dbReference type="Proteomes" id="UP001234989"/>
    </source>
</evidence>
<organism evidence="1 2">
    <name type="scientific">Solanum verrucosum</name>
    <dbReference type="NCBI Taxonomy" id="315347"/>
    <lineage>
        <taxon>Eukaryota</taxon>
        <taxon>Viridiplantae</taxon>
        <taxon>Streptophyta</taxon>
        <taxon>Embryophyta</taxon>
        <taxon>Tracheophyta</taxon>
        <taxon>Spermatophyta</taxon>
        <taxon>Magnoliopsida</taxon>
        <taxon>eudicotyledons</taxon>
        <taxon>Gunneridae</taxon>
        <taxon>Pentapetalae</taxon>
        <taxon>asterids</taxon>
        <taxon>lamiids</taxon>
        <taxon>Solanales</taxon>
        <taxon>Solanaceae</taxon>
        <taxon>Solanoideae</taxon>
        <taxon>Solaneae</taxon>
        <taxon>Solanum</taxon>
    </lineage>
</organism>
<keyword evidence="2" id="KW-1185">Reference proteome</keyword>